<dbReference type="EC" id="6.3.2.4" evidence="13"/>
<comment type="cofactor">
    <cofactor evidence="15">
        <name>Mg(2+)</name>
        <dbReference type="ChEBI" id="CHEBI:18420"/>
    </cofactor>
    <cofactor evidence="15">
        <name>Mn(2+)</name>
        <dbReference type="ChEBI" id="CHEBI:29035"/>
    </cofactor>
    <text evidence="15">Binds 2 magnesium or manganese ions per subunit.</text>
</comment>
<feature type="binding site" evidence="15">
    <location>
        <position position="312"/>
    </location>
    <ligand>
        <name>Mg(2+)</name>
        <dbReference type="ChEBI" id="CHEBI:18420"/>
        <label>1</label>
    </ligand>
</feature>
<evidence type="ECO:0000259" key="17">
    <source>
        <dbReference type="PROSITE" id="PS50975"/>
    </source>
</evidence>
<protein>
    <recommendedName>
        <fullName evidence="13">D-alanine--D-alanine ligase</fullName>
        <ecNumber evidence="13">6.3.2.4</ecNumber>
    </recommendedName>
    <alternativeName>
        <fullName evidence="13">D-Ala-D-Ala ligase</fullName>
    </alternativeName>
    <alternativeName>
        <fullName evidence="13">D-alanylalanine synthetase</fullName>
    </alternativeName>
</protein>
<dbReference type="PROSITE" id="PS50975">
    <property type="entry name" value="ATP_GRASP"/>
    <property type="match status" value="1"/>
</dbReference>
<dbReference type="SUPFAM" id="SSF56059">
    <property type="entry name" value="Glutathione synthetase ATP-binding domain-like"/>
    <property type="match status" value="1"/>
</dbReference>
<dbReference type="Gene3D" id="3.30.1490.20">
    <property type="entry name" value="ATP-grasp fold, A domain"/>
    <property type="match status" value="1"/>
</dbReference>
<keyword evidence="19" id="KW-1185">Reference proteome</keyword>
<comment type="cofactor">
    <cofactor evidence="1">
        <name>Mn(2+)</name>
        <dbReference type="ChEBI" id="CHEBI:29035"/>
    </cofactor>
</comment>
<evidence type="ECO:0000256" key="13">
    <source>
        <dbReference type="HAMAP-Rule" id="MF_00047"/>
    </source>
</evidence>
<evidence type="ECO:0000313" key="18">
    <source>
        <dbReference type="EMBL" id="EFL95707.1"/>
    </source>
</evidence>
<dbReference type="InterPro" id="IPR013815">
    <property type="entry name" value="ATP_grasp_subdomain_1"/>
</dbReference>
<evidence type="ECO:0000256" key="2">
    <source>
        <dbReference type="ARBA" id="ARBA00004496"/>
    </source>
</evidence>
<dbReference type="GO" id="GO:0046872">
    <property type="term" value="F:metal ion binding"/>
    <property type="evidence" value="ECO:0007669"/>
    <property type="project" value="UniProtKB-KW"/>
</dbReference>
<dbReference type="GO" id="GO:0005524">
    <property type="term" value="F:ATP binding"/>
    <property type="evidence" value="ECO:0007669"/>
    <property type="project" value="UniProtKB-UniRule"/>
</dbReference>
<comment type="similarity">
    <text evidence="3 13">Belongs to the D-alanine--D-alanine ligase family.</text>
</comment>
<evidence type="ECO:0000256" key="6">
    <source>
        <dbReference type="ARBA" id="ARBA00022723"/>
    </source>
</evidence>
<comment type="subcellular location">
    <subcellularLocation>
        <location evidence="2 13">Cytoplasm</location>
    </subcellularLocation>
</comment>
<dbReference type="InterPro" id="IPR011127">
    <property type="entry name" value="Dala_Dala_lig_N"/>
</dbReference>
<dbReference type="GO" id="GO:0005737">
    <property type="term" value="C:cytoplasm"/>
    <property type="evidence" value="ECO:0007669"/>
    <property type="project" value="UniProtKB-SubCell"/>
</dbReference>
<dbReference type="SMART" id="SM01209">
    <property type="entry name" value="GARS_A"/>
    <property type="match status" value="1"/>
</dbReference>
<dbReference type="HAMAP" id="MF_00047">
    <property type="entry name" value="Dala_Dala_lig"/>
    <property type="match status" value="1"/>
</dbReference>
<dbReference type="GO" id="GO:0008716">
    <property type="term" value="F:D-alanine-D-alanine ligase activity"/>
    <property type="evidence" value="ECO:0007669"/>
    <property type="project" value="UniProtKB-UniRule"/>
</dbReference>
<dbReference type="Gene3D" id="3.30.470.20">
    <property type="entry name" value="ATP-grasp fold, B domain"/>
    <property type="match status" value="1"/>
</dbReference>
<dbReference type="NCBIfam" id="TIGR01205">
    <property type="entry name" value="D_ala_D_alaTIGR"/>
    <property type="match status" value="1"/>
</dbReference>
<dbReference type="PANTHER" id="PTHR23132">
    <property type="entry name" value="D-ALANINE--D-ALANINE LIGASE"/>
    <property type="match status" value="1"/>
</dbReference>
<evidence type="ECO:0000256" key="10">
    <source>
        <dbReference type="ARBA" id="ARBA00022984"/>
    </source>
</evidence>
<dbReference type="SUPFAM" id="SSF52440">
    <property type="entry name" value="PreATP-grasp domain"/>
    <property type="match status" value="1"/>
</dbReference>
<reference evidence="18" key="1">
    <citation type="submission" date="2010-07" db="EMBL/GenBank/DDBJ databases">
        <authorList>
            <person name="Muzny D."/>
            <person name="Qin X."/>
            <person name="Deng J."/>
            <person name="Jiang H."/>
            <person name="Liu Y."/>
            <person name="Qu J."/>
            <person name="Song X.-Z."/>
            <person name="Zhang L."/>
            <person name="Thornton R."/>
            <person name="Coyle M."/>
            <person name="Francisco L."/>
            <person name="Jackson L."/>
            <person name="Javaid M."/>
            <person name="Korchina V."/>
            <person name="Kovar C."/>
            <person name="Mata R."/>
            <person name="Mathew T."/>
            <person name="Ngo R."/>
            <person name="Nguyen L."/>
            <person name="Nguyen N."/>
            <person name="Okwuonu G."/>
            <person name="Ongeri F."/>
            <person name="Pham C."/>
            <person name="Simmons D."/>
            <person name="Wilczek-Boney K."/>
            <person name="Hale W."/>
            <person name="Jakkamsetti A."/>
            <person name="Pham P."/>
            <person name="Ruth R."/>
            <person name="San Lucas F."/>
            <person name="Warren J."/>
            <person name="Zhang J."/>
            <person name="Zhao Z."/>
            <person name="Zhou C."/>
            <person name="Zhu D."/>
            <person name="Lee S."/>
            <person name="Bess C."/>
            <person name="Blankenburg K."/>
            <person name="Forbes L."/>
            <person name="Fu Q."/>
            <person name="Gubbala S."/>
            <person name="Hirani K."/>
            <person name="Jayaseelan J.C."/>
            <person name="Lara F."/>
            <person name="Munidasa M."/>
            <person name="Palculict T."/>
            <person name="Patil S."/>
            <person name="Pu L.-L."/>
            <person name="Saada N."/>
            <person name="Tang L."/>
            <person name="Weissenberger G."/>
            <person name="Zhu Y."/>
            <person name="Hemphill L."/>
            <person name="Shang Y."/>
            <person name="Youmans B."/>
            <person name="Ayvaz T."/>
            <person name="Ross M."/>
            <person name="Santibanez J."/>
            <person name="Aqrawi P."/>
            <person name="Gross S."/>
            <person name="Joshi V."/>
            <person name="Fowler G."/>
            <person name="Nazareth L."/>
            <person name="Reid J."/>
            <person name="Worley K."/>
            <person name="Petrosino J."/>
            <person name="Highlander S."/>
            <person name="Gibbs R."/>
        </authorList>
    </citation>
    <scope>NUCLEOTIDE SEQUENCE [LARGE SCALE GENOMIC DNA]</scope>
    <source>
        <strain evidence="18">DSM 20284</strain>
    </source>
</reference>
<evidence type="ECO:0000256" key="1">
    <source>
        <dbReference type="ARBA" id="ARBA00001936"/>
    </source>
</evidence>
<evidence type="ECO:0000313" key="19">
    <source>
        <dbReference type="Proteomes" id="UP000004470"/>
    </source>
</evidence>
<evidence type="ECO:0000256" key="16">
    <source>
        <dbReference type="PROSITE-ProRule" id="PRU00409"/>
    </source>
</evidence>
<keyword evidence="15" id="KW-0460">Magnesium</keyword>
<sequence>MAEQTEVCNYLTHEVKKMKIAVLAGGKSTERNVSLSSGSKITDALRAKGHEATMIDLFLGYDLQEGQTVEDVFETSNTDSDYEIQTDVLTDADIEKLRTDGTVGLFGKNVLEILRAADFVFLALHGGDGENGKVQAVLDLNDIKYTGSGTLASGIAMDKAISKEIMLYNDIKTARFVVLHEEDGIHPQLDFGFPVVVKPNSGGSSVGTMIVHDEEELADSLRDAYRFDDEIIVEEFITGREFSLGVVNEQAMPAIEIVVNDGWYDYEHKFKTGTTTQFITPPDIDEEVHDEMKRVAVKTMKVLGMTNYGRVDFLVNDQGVYVIEANNLPGMTPLSLLPQEAEAAGISYEDLCESIILGKQKLYQEAEK</sequence>
<dbReference type="EMBL" id="AEEG01000003">
    <property type="protein sequence ID" value="EFL95707.1"/>
    <property type="molecule type" value="Genomic_DNA"/>
</dbReference>
<dbReference type="PIRSF" id="PIRSF039102">
    <property type="entry name" value="Ddl/VanB"/>
    <property type="match status" value="1"/>
</dbReference>
<keyword evidence="7 16" id="KW-0547">Nucleotide-binding</keyword>
<keyword evidence="5 13" id="KW-0436">Ligase</keyword>
<dbReference type="Proteomes" id="UP000004470">
    <property type="component" value="Unassembled WGS sequence"/>
</dbReference>
<dbReference type="GO" id="GO:0008360">
    <property type="term" value="P:regulation of cell shape"/>
    <property type="evidence" value="ECO:0007669"/>
    <property type="project" value="UniProtKB-KW"/>
</dbReference>
<gene>
    <name evidence="13 18" type="primary">ddl</name>
    <name evidence="18" type="ORF">HMPREF0623_0743</name>
</gene>
<accession>E0NFY8</accession>
<dbReference type="GO" id="GO:0071555">
    <property type="term" value="P:cell wall organization"/>
    <property type="evidence" value="ECO:0007669"/>
    <property type="project" value="UniProtKB-KW"/>
</dbReference>
<evidence type="ECO:0000256" key="3">
    <source>
        <dbReference type="ARBA" id="ARBA00010871"/>
    </source>
</evidence>
<comment type="function">
    <text evidence="13">Cell wall formation.</text>
</comment>
<keyword evidence="6 15" id="KW-0479">Metal-binding</keyword>
<dbReference type="Gene3D" id="3.40.50.20">
    <property type="match status" value="1"/>
</dbReference>
<evidence type="ECO:0000256" key="11">
    <source>
        <dbReference type="ARBA" id="ARBA00023211"/>
    </source>
</evidence>
<evidence type="ECO:0000256" key="15">
    <source>
        <dbReference type="PIRSR" id="PIRSR039102-3"/>
    </source>
</evidence>
<keyword evidence="11 15" id="KW-0464">Manganese</keyword>
<dbReference type="AlphaFoldDB" id="E0NFY8"/>
<keyword evidence="8 16" id="KW-0067">ATP-binding</keyword>
<keyword evidence="9 13" id="KW-0133">Cell shape</keyword>
<feature type="active site" evidence="14">
    <location>
        <position position="204"/>
    </location>
</feature>
<dbReference type="InterPro" id="IPR011761">
    <property type="entry name" value="ATP-grasp"/>
</dbReference>
<dbReference type="HOGENOM" id="CLU_039268_1_1_9"/>
<evidence type="ECO:0000256" key="5">
    <source>
        <dbReference type="ARBA" id="ARBA00022598"/>
    </source>
</evidence>
<dbReference type="Pfam" id="PF07478">
    <property type="entry name" value="Dala_Dala_lig_C"/>
    <property type="match status" value="1"/>
</dbReference>
<dbReference type="InterPro" id="IPR016185">
    <property type="entry name" value="PreATP-grasp_dom_sf"/>
</dbReference>
<dbReference type="Pfam" id="PF01820">
    <property type="entry name" value="Dala_Dala_lig_N"/>
    <property type="match status" value="1"/>
</dbReference>
<evidence type="ECO:0000256" key="14">
    <source>
        <dbReference type="PIRSR" id="PIRSR039102-1"/>
    </source>
</evidence>
<keyword evidence="12 13" id="KW-0961">Cell wall biogenesis/degradation</keyword>
<dbReference type="UniPathway" id="UPA00219"/>
<dbReference type="eggNOG" id="COG1181">
    <property type="taxonomic scope" value="Bacteria"/>
</dbReference>
<feature type="active site" evidence="14">
    <location>
        <position position="335"/>
    </location>
</feature>
<evidence type="ECO:0000256" key="9">
    <source>
        <dbReference type="ARBA" id="ARBA00022960"/>
    </source>
</evidence>
<keyword evidence="4 13" id="KW-0963">Cytoplasm</keyword>
<dbReference type="GO" id="GO:0009252">
    <property type="term" value="P:peptidoglycan biosynthetic process"/>
    <property type="evidence" value="ECO:0007669"/>
    <property type="project" value="UniProtKB-UniRule"/>
</dbReference>
<evidence type="ECO:0000256" key="12">
    <source>
        <dbReference type="ARBA" id="ARBA00023316"/>
    </source>
</evidence>
<proteinExistence type="inferred from homology"/>
<organism evidence="18 19">
    <name type="scientific">Pediococcus acidilactici DSM 20284</name>
    <dbReference type="NCBI Taxonomy" id="862514"/>
    <lineage>
        <taxon>Bacteria</taxon>
        <taxon>Bacillati</taxon>
        <taxon>Bacillota</taxon>
        <taxon>Bacilli</taxon>
        <taxon>Lactobacillales</taxon>
        <taxon>Lactobacillaceae</taxon>
        <taxon>Pediococcus</taxon>
        <taxon>Pediococcus acidilactici group</taxon>
    </lineage>
</organism>
<feature type="binding site" evidence="15">
    <location>
        <position position="326"/>
    </location>
    <ligand>
        <name>Mg(2+)</name>
        <dbReference type="ChEBI" id="CHEBI:18420"/>
        <label>2</label>
    </ligand>
</feature>
<evidence type="ECO:0000256" key="8">
    <source>
        <dbReference type="ARBA" id="ARBA00022840"/>
    </source>
</evidence>
<keyword evidence="10 13" id="KW-0573">Peptidoglycan synthesis</keyword>
<dbReference type="InterPro" id="IPR011095">
    <property type="entry name" value="Dala_Dala_lig_C"/>
</dbReference>
<dbReference type="PANTHER" id="PTHR23132:SF23">
    <property type="entry name" value="D-ALANINE--D-ALANINE LIGASE B"/>
    <property type="match status" value="1"/>
</dbReference>
<dbReference type="PROSITE" id="PS00843">
    <property type="entry name" value="DALA_DALA_LIGASE_1"/>
    <property type="match status" value="1"/>
</dbReference>
<comment type="pathway">
    <text evidence="13">Cell wall biogenesis; peptidoglycan biosynthesis.</text>
</comment>
<dbReference type="InterPro" id="IPR005905">
    <property type="entry name" value="D_ala_D_ala"/>
</dbReference>
<evidence type="ECO:0000256" key="7">
    <source>
        <dbReference type="ARBA" id="ARBA00022741"/>
    </source>
</evidence>
<feature type="domain" description="ATP-grasp" evidence="17">
    <location>
        <begin position="163"/>
        <end position="357"/>
    </location>
</feature>
<evidence type="ECO:0000256" key="4">
    <source>
        <dbReference type="ARBA" id="ARBA00022490"/>
    </source>
</evidence>
<feature type="binding site" evidence="15">
    <location>
        <position position="324"/>
    </location>
    <ligand>
        <name>Mg(2+)</name>
        <dbReference type="ChEBI" id="CHEBI:18420"/>
        <label>1</label>
    </ligand>
</feature>
<feature type="active site" evidence="14">
    <location>
        <position position="30"/>
    </location>
</feature>
<feature type="binding site" evidence="15">
    <location>
        <position position="324"/>
    </location>
    <ligand>
        <name>Mg(2+)</name>
        <dbReference type="ChEBI" id="CHEBI:18420"/>
        <label>2</label>
    </ligand>
</feature>
<comment type="caution">
    <text evidence="18">The sequence shown here is derived from an EMBL/GenBank/DDBJ whole genome shotgun (WGS) entry which is preliminary data.</text>
</comment>
<dbReference type="InterPro" id="IPR000291">
    <property type="entry name" value="D-Ala_lig_Van_CS"/>
</dbReference>
<comment type="catalytic activity">
    <reaction evidence="13">
        <text>2 D-alanine + ATP = D-alanyl-D-alanine + ADP + phosphate + H(+)</text>
        <dbReference type="Rhea" id="RHEA:11224"/>
        <dbReference type="ChEBI" id="CHEBI:15378"/>
        <dbReference type="ChEBI" id="CHEBI:30616"/>
        <dbReference type="ChEBI" id="CHEBI:43474"/>
        <dbReference type="ChEBI" id="CHEBI:57416"/>
        <dbReference type="ChEBI" id="CHEBI:57822"/>
        <dbReference type="ChEBI" id="CHEBI:456216"/>
        <dbReference type="EC" id="6.3.2.4"/>
    </reaction>
</comment>
<name>E0NFY8_PEDAC</name>
<dbReference type="NCBIfam" id="NF002378">
    <property type="entry name" value="PRK01372.1"/>
    <property type="match status" value="1"/>
</dbReference>